<comment type="cofactor">
    <cofactor evidence="1">
        <name>Mg(2+)</name>
        <dbReference type="ChEBI" id="CHEBI:18420"/>
    </cofactor>
</comment>
<evidence type="ECO:0000313" key="5">
    <source>
        <dbReference type="EMBL" id="GAA2283611.1"/>
    </source>
</evidence>
<dbReference type="PANTHER" id="PTHR43046">
    <property type="entry name" value="GDP-MANNOSE MANNOSYL HYDROLASE"/>
    <property type="match status" value="1"/>
</dbReference>
<evidence type="ECO:0000256" key="2">
    <source>
        <dbReference type="ARBA" id="ARBA00022801"/>
    </source>
</evidence>
<keyword evidence="6" id="KW-1185">Reference proteome</keyword>
<comment type="caution">
    <text evidence="5">The sequence shown here is derived from an EMBL/GenBank/DDBJ whole genome shotgun (WGS) entry which is preliminary data.</text>
</comment>
<evidence type="ECO:0000256" key="3">
    <source>
        <dbReference type="ARBA" id="ARBA00022842"/>
    </source>
</evidence>
<dbReference type="PROSITE" id="PS51462">
    <property type="entry name" value="NUDIX"/>
    <property type="match status" value="1"/>
</dbReference>
<dbReference type="GO" id="GO:0016787">
    <property type="term" value="F:hydrolase activity"/>
    <property type="evidence" value="ECO:0007669"/>
    <property type="project" value="UniProtKB-KW"/>
</dbReference>
<feature type="domain" description="Nudix hydrolase" evidence="4">
    <location>
        <begin position="7"/>
        <end position="149"/>
    </location>
</feature>
<dbReference type="RefSeq" id="WP_344641602.1">
    <property type="nucleotide sequence ID" value="NZ_BAAATR010000126.1"/>
</dbReference>
<name>A0ABN3F2Q1_9ACTN</name>
<dbReference type="Gene3D" id="3.90.79.10">
    <property type="entry name" value="Nucleoside Triphosphate Pyrophosphohydrolase"/>
    <property type="match status" value="1"/>
</dbReference>
<dbReference type="InterPro" id="IPR020084">
    <property type="entry name" value="NUDIX_hydrolase_CS"/>
</dbReference>
<protein>
    <submittedName>
        <fullName evidence="5">NUDIX hydrolase</fullName>
    </submittedName>
</protein>
<dbReference type="EMBL" id="BAAATR010000126">
    <property type="protein sequence ID" value="GAA2283611.1"/>
    <property type="molecule type" value="Genomic_DNA"/>
</dbReference>
<keyword evidence="2 5" id="KW-0378">Hydrolase</keyword>
<keyword evidence="3" id="KW-0460">Magnesium</keyword>
<dbReference type="InterPro" id="IPR015797">
    <property type="entry name" value="NUDIX_hydrolase-like_dom_sf"/>
</dbReference>
<evidence type="ECO:0000313" key="6">
    <source>
        <dbReference type="Proteomes" id="UP001500305"/>
    </source>
</evidence>
<gene>
    <name evidence="5" type="ORF">GCM10010430_81150</name>
</gene>
<evidence type="ECO:0000259" key="4">
    <source>
        <dbReference type="PROSITE" id="PS51462"/>
    </source>
</evidence>
<dbReference type="PROSITE" id="PS00893">
    <property type="entry name" value="NUDIX_BOX"/>
    <property type="match status" value="1"/>
</dbReference>
<accession>A0ABN3F2Q1</accession>
<sequence length="163" mass="18089">MSERSGRAVFSAAAAAFIPRGRSEVLLVHHARSGMWVQPGGKSEWDEPPMVTCRREATEELGGVSVEVGRLLVVNWLTKSAELFPGAALNEFAYPCNLFTFHATLAPGAEDRIRVPERELLGWRWWDIDDACRPGVMEPYNARNLRAAATAYHEGQSTAYLES</sequence>
<dbReference type="InterPro" id="IPR000086">
    <property type="entry name" value="NUDIX_hydrolase_dom"/>
</dbReference>
<dbReference type="PANTHER" id="PTHR43046:SF12">
    <property type="entry name" value="GDP-MANNOSE MANNOSYL HYDROLASE"/>
    <property type="match status" value="1"/>
</dbReference>
<organism evidence="5 6">
    <name type="scientific">Kitasatospora cystarginea</name>
    <dbReference type="NCBI Taxonomy" id="58350"/>
    <lineage>
        <taxon>Bacteria</taxon>
        <taxon>Bacillati</taxon>
        <taxon>Actinomycetota</taxon>
        <taxon>Actinomycetes</taxon>
        <taxon>Kitasatosporales</taxon>
        <taxon>Streptomycetaceae</taxon>
        <taxon>Kitasatospora</taxon>
    </lineage>
</organism>
<reference evidence="5 6" key="1">
    <citation type="journal article" date="2019" name="Int. J. Syst. Evol. Microbiol.">
        <title>The Global Catalogue of Microorganisms (GCM) 10K type strain sequencing project: providing services to taxonomists for standard genome sequencing and annotation.</title>
        <authorList>
            <consortium name="The Broad Institute Genomics Platform"/>
            <consortium name="The Broad Institute Genome Sequencing Center for Infectious Disease"/>
            <person name="Wu L."/>
            <person name="Ma J."/>
        </authorList>
    </citation>
    <scope>NUCLEOTIDE SEQUENCE [LARGE SCALE GENOMIC DNA]</scope>
    <source>
        <strain evidence="5 6">JCM 7356</strain>
    </source>
</reference>
<proteinExistence type="predicted"/>
<dbReference type="SUPFAM" id="SSF55811">
    <property type="entry name" value="Nudix"/>
    <property type="match status" value="1"/>
</dbReference>
<dbReference type="Proteomes" id="UP001500305">
    <property type="component" value="Unassembled WGS sequence"/>
</dbReference>
<evidence type="ECO:0000256" key="1">
    <source>
        <dbReference type="ARBA" id="ARBA00001946"/>
    </source>
</evidence>
<dbReference type="Pfam" id="PF00293">
    <property type="entry name" value="NUDIX"/>
    <property type="match status" value="1"/>
</dbReference>